<dbReference type="InterPro" id="IPR045569">
    <property type="entry name" value="Metalloprtase-TldD/E_C"/>
</dbReference>
<dbReference type="InterPro" id="IPR036059">
    <property type="entry name" value="TldD/PmbA_sf"/>
</dbReference>
<organism evidence="2">
    <name type="scientific">bioreactor metagenome</name>
    <dbReference type="NCBI Taxonomy" id="1076179"/>
    <lineage>
        <taxon>unclassified sequences</taxon>
        <taxon>metagenomes</taxon>
        <taxon>ecological metagenomes</taxon>
    </lineage>
</organism>
<sequence length="198" mass="21432">MNSGQLLRPMLSAIFGSALQQKNSFLLDKLGQKVGSDKFTLLDEPHLIGASGARYFDSEGVATERRSVFDKGVLKTYYIDTYNAKKMDVDPTVANPSILVMQLGNKDLNGLISDVAHGILVTGFNGGNSNSSTGDFSYGIEGFLIEKGKLTLPLSEMNVTGNMITLWNSLAETGNDPRLNSSWRIPSLVFEGVDFSGL</sequence>
<evidence type="ECO:0000259" key="1">
    <source>
        <dbReference type="Pfam" id="PF19289"/>
    </source>
</evidence>
<dbReference type="Pfam" id="PF19289">
    <property type="entry name" value="PmbA_TldD_3rd"/>
    <property type="match status" value="1"/>
</dbReference>
<dbReference type="EMBL" id="VSSQ01007529">
    <property type="protein sequence ID" value="MPM36193.1"/>
    <property type="molecule type" value="Genomic_DNA"/>
</dbReference>
<keyword evidence="2" id="KW-0482">Metalloprotease</keyword>
<dbReference type="PANTHER" id="PTHR43421:SF1">
    <property type="entry name" value="METALLOPROTEASE PMBA"/>
    <property type="match status" value="1"/>
</dbReference>
<dbReference type="SUPFAM" id="SSF111283">
    <property type="entry name" value="Putative modulator of DNA gyrase, PmbA/TldD"/>
    <property type="match status" value="1"/>
</dbReference>
<dbReference type="AlphaFoldDB" id="A0A644ZBU6"/>
<dbReference type="EC" id="3.4.-.-" evidence="2"/>
<dbReference type="GO" id="GO:0005829">
    <property type="term" value="C:cytosol"/>
    <property type="evidence" value="ECO:0007669"/>
    <property type="project" value="TreeGrafter"/>
</dbReference>
<dbReference type="GO" id="GO:0006508">
    <property type="term" value="P:proteolysis"/>
    <property type="evidence" value="ECO:0007669"/>
    <property type="project" value="UniProtKB-KW"/>
</dbReference>
<accession>A0A644ZBU6</accession>
<dbReference type="GO" id="GO:0008237">
    <property type="term" value="F:metallopeptidase activity"/>
    <property type="evidence" value="ECO:0007669"/>
    <property type="project" value="UniProtKB-KW"/>
</dbReference>
<comment type="caution">
    <text evidence="2">The sequence shown here is derived from an EMBL/GenBank/DDBJ whole genome shotgun (WGS) entry which is preliminary data.</text>
</comment>
<dbReference type="InterPro" id="IPR047657">
    <property type="entry name" value="PmbA"/>
</dbReference>
<keyword evidence="2" id="KW-0645">Protease</keyword>
<reference evidence="2" key="1">
    <citation type="submission" date="2019-08" db="EMBL/GenBank/DDBJ databases">
        <authorList>
            <person name="Kucharzyk K."/>
            <person name="Murdoch R.W."/>
            <person name="Higgins S."/>
            <person name="Loffler F."/>
        </authorList>
    </citation>
    <scope>NUCLEOTIDE SEQUENCE</scope>
</reference>
<dbReference type="PANTHER" id="PTHR43421">
    <property type="entry name" value="METALLOPROTEASE PMBA"/>
    <property type="match status" value="1"/>
</dbReference>
<evidence type="ECO:0000313" key="2">
    <source>
        <dbReference type="EMBL" id="MPM36193.1"/>
    </source>
</evidence>
<keyword evidence="2" id="KW-0378">Hydrolase</keyword>
<feature type="domain" description="Metalloprotease TldD/E C-terminal" evidence="1">
    <location>
        <begin position="4"/>
        <end position="197"/>
    </location>
</feature>
<gene>
    <name evidence="2" type="primary">pmbA_9</name>
    <name evidence="2" type="ORF">SDC9_82788</name>
</gene>
<protein>
    <submittedName>
        <fullName evidence="2">Metalloprotease PmbA</fullName>
        <ecNumber evidence="2">3.4.-.-</ecNumber>
    </submittedName>
</protein>
<proteinExistence type="predicted"/>
<name>A0A644ZBU6_9ZZZZ</name>